<dbReference type="Proteomes" id="UP000304953">
    <property type="component" value="Unassembled WGS sequence"/>
</dbReference>
<accession>A0AC61S302</accession>
<comment type="caution">
    <text evidence="1">The sequence shown here is derived from an EMBL/GenBank/DDBJ whole genome shotgun (WGS) entry which is preliminary data.</text>
</comment>
<organism evidence="1 2">
    <name type="scientific">Petralouisia muris</name>
    <dbReference type="NCBI Taxonomy" id="3032872"/>
    <lineage>
        <taxon>Bacteria</taxon>
        <taxon>Bacillati</taxon>
        <taxon>Bacillota</taxon>
        <taxon>Clostridia</taxon>
        <taxon>Lachnospirales</taxon>
        <taxon>Lachnospiraceae</taxon>
        <taxon>Petralouisia</taxon>
    </lineage>
</organism>
<gene>
    <name evidence="1" type="ORF">E5329_00250</name>
</gene>
<dbReference type="EMBL" id="SRYA01000001">
    <property type="protein sequence ID" value="TGY98418.1"/>
    <property type="molecule type" value="Genomic_DNA"/>
</dbReference>
<evidence type="ECO:0000313" key="2">
    <source>
        <dbReference type="Proteomes" id="UP000304953"/>
    </source>
</evidence>
<evidence type="ECO:0000313" key="1">
    <source>
        <dbReference type="EMBL" id="TGY98418.1"/>
    </source>
</evidence>
<protein>
    <submittedName>
        <fullName evidence="1">Uncharacterized protein</fullName>
    </submittedName>
</protein>
<name>A0AC61S302_9FIRM</name>
<sequence length="28" mass="3379">MAPITYNIDPEDVRRKIRDFALYQKVIL</sequence>
<reference evidence="1" key="1">
    <citation type="submission" date="2019-04" db="EMBL/GenBank/DDBJ databases">
        <title>Microbes associate with the intestines of laboratory mice.</title>
        <authorList>
            <person name="Navarre W."/>
            <person name="Wong E."/>
            <person name="Huang K."/>
            <person name="Tropini C."/>
            <person name="Ng K."/>
            <person name="Yu B."/>
        </authorList>
    </citation>
    <scope>NUCLEOTIDE SEQUENCE</scope>
    <source>
        <strain evidence="1">NM01_1-7b</strain>
    </source>
</reference>
<proteinExistence type="predicted"/>
<keyword evidence="2" id="KW-1185">Reference proteome</keyword>